<comment type="caution">
    <text evidence="4">The sequence shown here is derived from an EMBL/GenBank/DDBJ whole genome shotgun (WGS) entry which is preliminary data.</text>
</comment>
<evidence type="ECO:0000259" key="2">
    <source>
        <dbReference type="Pfam" id="PF07007"/>
    </source>
</evidence>
<dbReference type="InterPro" id="IPR037126">
    <property type="entry name" value="PdaC/RsiV-like_sf"/>
</dbReference>
<evidence type="ECO:0000313" key="5">
    <source>
        <dbReference type="Proteomes" id="UP000782610"/>
    </source>
</evidence>
<dbReference type="PANTHER" id="PTHR37549">
    <property type="entry name" value="LIPOPROTEIN LPRI"/>
    <property type="match status" value="1"/>
</dbReference>
<protein>
    <submittedName>
        <fullName evidence="4">DUF3298 domain-containing protein</fullName>
    </submittedName>
</protein>
<name>A0A933L430_9HYPH</name>
<feature type="chain" id="PRO_5038079047" evidence="1">
    <location>
        <begin position="21"/>
        <end position="340"/>
    </location>
</feature>
<dbReference type="Proteomes" id="UP000782610">
    <property type="component" value="Unassembled WGS sequence"/>
</dbReference>
<evidence type="ECO:0000313" key="4">
    <source>
        <dbReference type="EMBL" id="MBI4923834.1"/>
    </source>
</evidence>
<accession>A0A933L430</accession>
<feature type="signal peptide" evidence="1">
    <location>
        <begin position="1"/>
        <end position="20"/>
    </location>
</feature>
<dbReference type="InterPro" id="IPR021729">
    <property type="entry name" value="DUF3298"/>
</dbReference>
<dbReference type="Gene3D" id="3.90.640.20">
    <property type="entry name" value="Heat-shock cognate protein, ATPase"/>
    <property type="match status" value="1"/>
</dbReference>
<organism evidence="4 5">
    <name type="scientific">Devosia nanyangense</name>
    <dbReference type="NCBI Taxonomy" id="1228055"/>
    <lineage>
        <taxon>Bacteria</taxon>
        <taxon>Pseudomonadati</taxon>
        <taxon>Pseudomonadota</taxon>
        <taxon>Alphaproteobacteria</taxon>
        <taxon>Hyphomicrobiales</taxon>
        <taxon>Devosiaceae</taxon>
        <taxon>Devosia</taxon>
    </lineage>
</organism>
<dbReference type="Gene3D" id="1.20.1270.180">
    <property type="match status" value="1"/>
</dbReference>
<gene>
    <name evidence="4" type="ORF">HY834_19015</name>
</gene>
<evidence type="ECO:0000259" key="3">
    <source>
        <dbReference type="Pfam" id="PF11738"/>
    </source>
</evidence>
<feature type="domain" description="DUF3298" evidence="3">
    <location>
        <begin position="248"/>
        <end position="324"/>
    </location>
</feature>
<dbReference type="Pfam" id="PF11738">
    <property type="entry name" value="DUF3298"/>
    <property type="match status" value="1"/>
</dbReference>
<feature type="domain" description="Lysozyme inhibitor LprI-like N-terminal" evidence="2">
    <location>
        <begin position="25"/>
        <end position="112"/>
    </location>
</feature>
<keyword evidence="1" id="KW-0732">Signal</keyword>
<dbReference type="GO" id="GO:0005576">
    <property type="term" value="C:extracellular region"/>
    <property type="evidence" value="ECO:0007669"/>
    <property type="project" value="TreeGrafter"/>
</dbReference>
<proteinExistence type="predicted"/>
<sequence length="340" mass="37203">MIRLVLALAALLFLAPIAEAASFDCGKAATSFEKAICSSPELSQQDEILAQAYATALGGLSKVAAGEVKATQHDWLGYAERICSDDAEPIKGTYTDDQALCLTGSFKGRVRALEASRMQGGYRFYPVGRYLVEKDTEATADDYTKIADKQYETVRIDRDDDIAKAFNAMIEAMRSDHPDLFETGTDKLAGGDVTEDILITTTVDAVTDKRISLVTDNYWFGHGAAHPNYGISYKHFLVDAQRPLYASDIFSGKTWKAVLGKLVLDKLQGTLEDGVWEDSIKDVPDWSADPARWNFSPEGLLVQFQPYEVTYYAAGAPAVTIPWDALSDIMASGAEEIAAY</sequence>
<dbReference type="InterPro" id="IPR009739">
    <property type="entry name" value="LprI-like_N"/>
</dbReference>
<dbReference type="AlphaFoldDB" id="A0A933L430"/>
<dbReference type="PANTHER" id="PTHR37549:SF1">
    <property type="entry name" value="LIPOPROTEIN LPRI"/>
    <property type="match status" value="1"/>
</dbReference>
<dbReference type="Pfam" id="PF07007">
    <property type="entry name" value="LprI"/>
    <property type="match status" value="1"/>
</dbReference>
<dbReference type="InterPro" id="IPR052755">
    <property type="entry name" value="Lysozyme_Inhibitor_LprI"/>
</dbReference>
<evidence type="ECO:0000256" key="1">
    <source>
        <dbReference type="SAM" id="SignalP"/>
    </source>
</evidence>
<dbReference type="EMBL" id="JACRAF010000063">
    <property type="protein sequence ID" value="MBI4923834.1"/>
    <property type="molecule type" value="Genomic_DNA"/>
</dbReference>
<reference evidence="4" key="1">
    <citation type="submission" date="2020-07" db="EMBL/GenBank/DDBJ databases">
        <title>Huge and variable diversity of episymbiotic CPR bacteria and DPANN archaea in groundwater ecosystems.</title>
        <authorList>
            <person name="He C.Y."/>
            <person name="Keren R."/>
            <person name="Whittaker M."/>
            <person name="Farag I.F."/>
            <person name="Doudna J."/>
            <person name="Cate J.H.D."/>
            <person name="Banfield J.F."/>
        </authorList>
    </citation>
    <scope>NUCLEOTIDE SEQUENCE</scope>
    <source>
        <strain evidence="4">NC_groundwater_1586_Pr3_B-0.1um_66_15</strain>
    </source>
</reference>